<evidence type="ECO:0000313" key="4">
    <source>
        <dbReference type="EMBL" id="XCJ15680.1"/>
    </source>
</evidence>
<dbReference type="PANTHER" id="PTHR44943">
    <property type="entry name" value="CELLULOSE SYNTHASE OPERON PROTEIN C"/>
    <property type="match status" value="1"/>
</dbReference>
<dbReference type="AlphaFoldDB" id="A0AAU8IBR8"/>
<dbReference type="EMBL" id="CP159510">
    <property type="protein sequence ID" value="XCJ15680.1"/>
    <property type="molecule type" value="Genomic_DNA"/>
</dbReference>
<feature type="repeat" description="TPR" evidence="3">
    <location>
        <begin position="19"/>
        <end position="52"/>
    </location>
</feature>
<dbReference type="Gene3D" id="1.25.40.10">
    <property type="entry name" value="Tetratricopeptide repeat domain"/>
    <property type="match status" value="2"/>
</dbReference>
<dbReference type="SUPFAM" id="SSF48452">
    <property type="entry name" value="TPR-like"/>
    <property type="match status" value="2"/>
</dbReference>
<accession>A0AAU8IBR8</accession>
<proteinExistence type="predicted"/>
<name>A0AAU8IBR8_9BACL</name>
<dbReference type="RefSeq" id="WP_353947485.1">
    <property type="nucleotide sequence ID" value="NZ_CP159510.1"/>
</dbReference>
<dbReference type="Pfam" id="PF07719">
    <property type="entry name" value="TPR_2"/>
    <property type="match status" value="1"/>
</dbReference>
<organism evidence="4">
    <name type="scientific">Sporolactobacillus sp. Y61</name>
    <dbReference type="NCBI Taxonomy" id="3160863"/>
    <lineage>
        <taxon>Bacteria</taxon>
        <taxon>Bacillati</taxon>
        <taxon>Bacillota</taxon>
        <taxon>Bacilli</taxon>
        <taxon>Bacillales</taxon>
        <taxon>Sporolactobacillaceae</taxon>
        <taxon>Sporolactobacillus</taxon>
    </lineage>
</organism>
<protein>
    <submittedName>
        <fullName evidence="4">Tetratricopeptide repeat protein</fullName>
    </submittedName>
</protein>
<feature type="repeat" description="TPR" evidence="3">
    <location>
        <begin position="147"/>
        <end position="180"/>
    </location>
</feature>
<dbReference type="InterPro" id="IPR019734">
    <property type="entry name" value="TPR_rpt"/>
</dbReference>
<evidence type="ECO:0000256" key="1">
    <source>
        <dbReference type="ARBA" id="ARBA00022737"/>
    </source>
</evidence>
<reference evidence="4" key="1">
    <citation type="submission" date="2024-06" db="EMBL/GenBank/DDBJ databases">
        <authorList>
            <person name="Fan A."/>
            <person name="Zhang F.Y."/>
            <person name="Zhang L."/>
        </authorList>
    </citation>
    <scope>NUCLEOTIDE SEQUENCE</scope>
    <source>
        <strain evidence="4">Y61</strain>
    </source>
</reference>
<sequence length="503" mass="58105">MKEANRPKKAQVISFYPNGEFFYQRGMTCFEKGDLNRASKYMERALKIRPNDVEYLCQQAAIMSELEQYDSSIGLLKKVVCELDTHMTECYFFMANNYAYMGAFDEALDAAKLYMTLEPHGAFSDEARQLCDMLSSDDELPDDEPAYVEEHEKGRMALEHGRFTEAAALFQRVLKLNPDFLAAQNNLSIAYFSTGNINQALAETDLVLSKDPGNVHALCNMATFFYQEGDTPHLKQILNRLDSLYPMVPEHCGKLGSTYLYLGEYRKAYRWLRIAEKRGVHCDQVFRFWLALAAFHSGDRKQAEKNWKRVDYFSNKPFHPFKYNKIQDMMFEESTADNFMVKDLLRKEIWENNLSYQLFSLFYLSHHGDAQLLADTARKGPTPQIRDIAGRLLEENQTGMKNSRLEIMRIVEKLTGGEKEAMKQPEIYSFWSVVDSVIGPDKEADSLGWAAALYYLWEKEFGVKTSQKKVADLAGTTVYRIRKHIGVLSQVLNRKWEEELVHD</sequence>
<dbReference type="PROSITE" id="PS50005">
    <property type="entry name" value="TPR"/>
    <property type="match status" value="2"/>
</dbReference>
<evidence type="ECO:0000256" key="3">
    <source>
        <dbReference type="PROSITE-ProRule" id="PRU00339"/>
    </source>
</evidence>
<keyword evidence="2 3" id="KW-0802">TPR repeat</keyword>
<dbReference type="PANTHER" id="PTHR44943:SF10">
    <property type="match status" value="1"/>
</dbReference>
<dbReference type="InterPro" id="IPR011990">
    <property type="entry name" value="TPR-like_helical_dom_sf"/>
</dbReference>
<dbReference type="Pfam" id="PF14559">
    <property type="entry name" value="TPR_19"/>
    <property type="match status" value="1"/>
</dbReference>
<gene>
    <name evidence="4" type="ORF">ABNN70_08005</name>
</gene>
<evidence type="ECO:0000256" key="2">
    <source>
        <dbReference type="ARBA" id="ARBA00022803"/>
    </source>
</evidence>
<dbReference type="SMART" id="SM00028">
    <property type="entry name" value="TPR"/>
    <property type="match status" value="5"/>
</dbReference>
<keyword evidence="1" id="KW-0677">Repeat</keyword>
<dbReference type="InterPro" id="IPR013105">
    <property type="entry name" value="TPR_2"/>
</dbReference>
<dbReference type="InterPro" id="IPR051685">
    <property type="entry name" value="Ycf3/AcsC/BcsC/TPR_MFPF"/>
</dbReference>